<dbReference type="EC" id="4.2.1.59" evidence="8"/>
<accession>A0A2W5VBP2</accession>
<proteinExistence type="inferred from homology"/>
<dbReference type="PANTHER" id="PTHR30272">
    <property type="entry name" value="3-HYDROXYACYL-[ACYL-CARRIER-PROTEIN] DEHYDRATASE"/>
    <property type="match status" value="1"/>
</dbReference>
<dbReference type="InterPro" id="IPR010084">
    <property type="entry name" value="FabZ"/>
</dbReference>
<comment type="subcellular location">
    <subcellularLocation>
        <location evidence="1 8">Cytoplasm</location>
    </subcellularLocation>
</comment>
<dbReference type="GO" id="GO:0005737">
    <property type="term" value="C:cytoplasm"/>
    <property type="evidence" value="ECO:0007669"/>
    <property type="project" value="UniProtKB-SubCell"/>
</dbReference>
<comment type="similarity">
    <text evidence="8">Belongs to the thioester dehydratase family. FabZ subfamily.</text>
</comment>
<dbReference type="GO" id="GO:0006633">
    <property type="term" value="P:fatty acid biosynthetic process"/>
    <property type="evidence" value="ECO:0007669"/>
    <property type="project" value="UniProtKB-UniRule"/>
</dbReference>
<sequence length="151" mass="16602">MDVKDIQKLLAHRYPFLLVDRVTEIDVGKKLVGYKNVTINEEFFNGHFPGHPVMPGVLQLEALAQACALLAYKSTGLNPDDLIIYLMSIDNAKFRKPVVPGDKLVLTAEVIKGKGKLWKQRGVATVDGAVVCEADFLAMAVNKNEVPKEAP</sequence>
<feature type="active site" evidence="8">
    <location>
        <position position="47"/>
    </location>
</feature>
<reference evidence="9 10" key="1">
    <citation type="submission" date="2017-08" db="EMBL/GenBank/DDBJ databases">
        <title>Infants hospitalized years apart are colonized by the same room-sourced microbial strains.</title>
        <authorList>
            <person name="Brooks B."/>
            <person name="Olm M.R."/>
            <person name="Firek B.A."/>
            <person name="Baker R."/>
            <person name="Thomas B.C."/>
            <person name="Morowitz M.J."/>
            <person name="Banfield J.F."/>
        </authorList>
    </citation>
    <scope>NUCLEOTIDE SEQUENCE [LARGE SCALE GENOMIC DNA]</scope>
    <source>
        <strain evidence="9">S2_003_000_R2_14</strain>
    </source>
</reference>
<dbReference type="Gene3D" id="3.10.129.10">
    <property type="entry name" value="Hotdog Thioesterase"/>
    <property type="match status" value="1"/>
</dbReference>
<dbReference type="CDD" id="cd01288">
    <property type="entry name" value="FabZ"/>
    <property type="match status" value="1"/>
</dbReference>
<evidence type="ECO:0000256" key="7">
    <source>
        <dbReference type="ARBA" id="ARBA00025049"/>
    </source>
</evidence>
<protein>
    <recommendedName>
        <fullName evidence="8">3-hydroxyacyl-[acyl-carrier-protein] dehydratase FabZ</fullName>
        <ecNumber evidence="8">4.2.1.59</ecNumber>
    </recommendedName>
    <alternativeName>
        <fullName evidence="8">(3R)-hydroxymyristoyl-[acyl-carrier-protein] dehydratase</fullName>
        <shortName evidence="8">(3R)-hydroxymyristoyl-ACP dehydrase</shortName>
    </alternativeName>
    <alternativeName>
        <fullName evidence="8">Beta-hydroxyacyl-ACP dehydratase</fullName>
    </alternativeName>
</protein>
<dbReference type="SUPFAM" id="SSF54637">
    <property type="entry name" value="Thioesterase/thiol ester dehydrase-isomerase"/>
    <property type="match status" value="1"/>
</dbReference>
<dbReference type="PANTHER" id="PTHR30272:SF1">
    <property type="entry name" value="3-HYDROXYACYL-[ACYL-CARRIER-PROTEIN] DEHYDRATASE"/>
    <property type="match status" value="1"/>
</dbReference>
<evidence type="ECO:0000313" key="10">
    <source>
        <dbReference type="Proteomes" id="UP000249061"/>
    </source>
</evidence>
<dbReference type="Pfam" id="PF07977">
    <property type="entry name" value="FabA"/>
    <property type="match status" value="1"/>
</dbReference>
<gene>
    <name evidence="8 9" type="primary">fabZ</name>
    <name evidence="9" type="ORF">DI536_27360</name>
</gene>
<dbReference type="GO" id="GO:0019171">
    <property type="term" value="F:(3R)-hydroxyacyl-[acyl-carrier-protein] dehydratase activity"/>
    <property type="evidence" value="ECO:0007669"/>
    <property type="project" value="UniProtKB-EC"/>
</dbReference>
<dbReference type="FunFam" id="3.10.129.10:FF:000001">
    <property type="entry name" value="3-hydroxyacyl-[acyl-carrier-protein] dehydratase FabZ"/>
    <property type="match status" value="1"/>
</dbReference>
<dbReference type="GO" id="GO:0009245">
    <property type="term" value="P:lipid A biosynthetic process"/>
    <property type="evidence" value="ECO:0007669"/>
    <property type="project" value="UniProtKB-UniRule"/>
</dbReference>
<comment type="caution">
    <text evidence="9">The sequence shown here is derived from an EMBL/GenBank/DDBJ whole genome shotgun (WGS) entry which is preliminary data.</text>
</comment>
<keyword evidence="4 8" id="KW-0441">Lipid A biosynthesis</keyword>
<name>A0A2W5VBP2_9BACT</name>
<keyword evidence="2 8" id="KW-0963">Cytoplasm</keyword>
<dbReference type="GO" id="GO:0016020">
    <property type="term" value="C:membrane"/>
    <property type="evidence" value="ECO:0007669"/>
    <property type="project" value="GOC"/>
</dbReference>
<dbReference type="InterPro" id="IPR013114">
    <property type="entry name" value="FabA_FabZ"/>
</dbReference>
<evidence type="ECO:0000256" key="2">
    <source>
        <dbReference type="ARBA" id="ARBA00022490"/>
    </source>
</evidence>
<dbReference type="InterPro" id="IPR029069">
    <property type="entry name" value="HotDog_dom_sf"/>
</dbReference>
<evidence type="ECO:0000256" key="6">
    <source>
        <dbReference type="ARBA" id="ARBA00023239"/>
    </source>
</evidence>
<keyword evidence="6 8" id="KW-0456">Lyase</keyword>
<evidence type="ECO:0000256" key="1">
    <source>
        <dbReference type="ARBA" id="ARBA00004496"/>
    </source>
</evidence>
<evidence type="ECO:0000313" key="9">
    <source>
        <dbReference type="EMBL" id="PZR07591.1"/>
    </source>
</evidence>
<evidence type="ECO:0000256" key="8">
    <source>
        <dbReference type="HAMAP-Rule" id="MF_00406"/>
    </source>
</evidence>
<dbReference type="Proteomes" id="UP000249061">
    <property type="component" value="Unassembled WGS sequence"/>
</dbReference>
<dbReference type="NCBIfam" id="TIGR01750">
    <property type="entry name" value="fabZ"/>
    <property type="match status" value="1"/>
</dbReference>
<keyword evidence="3 8" id="KW-0444">Lipid biosynthesis</keyword>
<organism evidence="9 10">
    <name type="scientific">Archangium gephyra</name>
    <dbReference type="NCBI Taxonomy" id="48"/>
    <lineage>
        <taxon>Bacteria</taxon>
        <taxon>Pseudomonadati</taxon>
        <taxon>Myxococcota</taxon>
        <taxon>Myxococcia</taxon>
        <taxon>Myxococcales</taxon>
        <taxon>Cystobacterineae</taxon>
        <taxon>Archangiaceae</taxon>
        <taxon>Archangium</taxon>
    </lineage>
</organism>
<dbReference type="HAMAP" id="MF_00406">
    <property type="entry name" value="FabZ"/>
    <property type="match status" value="1"/>
</dbReference>
<evidence type="ECO:0000256" key="4">
    <source>
        <dbReference type="ARBA" id="ARBA00022556"/>
    </source>
</evidence>
<evidence type="ECO:0000256" key="3">
    <source>
        <dbReference type="ARBA" id="ARBA00022516"/>
    </source>
</evidence>
<comment type="catalytic activity">
    <reaction evidence="8">
        <text>a (3R)-hydroxyacyl-[ACP] = a (2E)-enoyl-[ACP] + H2O</text>
        <dbReference type="Rhea" id="RHEA:13097"/>
        <dbReference type="Rhea" id="RHEA-COMP:9925"/>
        <dbReference type="Rhea" id="RHEA-COMP:9945"/>
        <dbReference type="ChEBI" id="CHEBI:15377"/>
        <dbReference type="ChEBI" id="CHEBI:78784"/>
        <dbReference type="ChEBI" id="CHEBI:78827"/>
        <dbReference type="EC" id="4.2.1.59"/>
    </reaction>
</comment>
<dbReference type="NCBIfam" id="NF000582">
    <property type="entry name" value="PRK00006.1"/>
    <property type="match status" value="1"/>
</dbReference>
<keyword evidence="5 8" id="KW-0443">Lipid metabolism</keyword>
<dbReference type="EMBL" id="QFQP01000030">
    <property type="protein sequence ID" value="PZR07591.1"/>
    <property type="molecule type" value="Genomic_DNA"/>
</dbReference>
<evidence type="ECO:0000256" key="5">
    <source>
        <dbReference type="ARBA" id="ARBA00023098"/>
    </source>
</evidence>
<comment type="function">
    <text evidence="7 8">Involved in unsaturated fatty acids biosynthesis. Catalyzes the dehydration of short chain beta-hydroxyacyl-ACPs and long chain saturated and unsaturated beta-hydroxyacyl-ACPs.</text>
</comment>
<dbReference type="AlphaFoldDB" id="A0A2W5VBP2"/>